<feature type="repeat" description="PPR" evidence="8">
    <location>
        <begin position="186"/>
        <end position="220"/>
    </location>
</feature>
<keyword evidence="6" id="KW-0819">tRNA processing</keyword>
<dbReference type="Gene3D" id="1.25.40.10">
    <property type="entry name" value="Tetratricopeptide repeat domain"/>
    <property type="match status" value="2"/>
</dbReference>
<dbReference type="InterPro" id="IPR002885">
    <property type="entry name" value="PPR_rpt"/>
</dbReference>
<feature type="region of interest" description="Disordered" evidence="9">
    <location>
        <begin position="117"/>
        <end position="143"/>
    </location>
</feature>
<keyword evidence="7" id="KW-0677">Repeat</keyword>
<dbReference type="SUPFAM" id="SSF53335">
    <property type="entry name" value="S-adenosyl-L-methionine-dependent methyltransferases"/>
    <property type="match status" value="1"/>
</dbReference>
<dbReference type="InterPro" id="IPR029063">
    <property type="entry name" value="SAM-dependent_MTases_sf"/>
</dbReference>
<proteinExistence type="predicted"/>
<evidence type="ECO:0000256" key="5">
    <source>
        <dbReference type="ARBA" id="ARBA00022691"/>
    </source>
</evidence>
<evidence type="ECO:0000256" key="3">
    <source>
        <dbReference type="ARBA" id="ARBA00022603"/>
    </source>
</evidence>
<keyword evidence="3" id="KW-0489">Methyltransferase</keyword>
<dbReference type="Gene3D" id="3.40.50.150">
    <property type="entry name" value="Vaccinia Virus protein VP39"/>
    <property type="match status" value="1"/>
</dbReference>
<evidence type="ECO:0000256" key="7">
    <source>
        <dbReference type="ARBA" id="ARBA00022737"/>
    </source>
</evidence>
<sequence>MQLLASLREHGLWPDSLSLNSACAACGASQKWQQALSVLCRWRSERSDGAHMRPGLLAYNSVMEACKHPDVVLALLQDMAAGSLQPDITTLCIAASACSANGMLERQASLLAQINRARHASRDKSSQDAGGGGEGVGTVARPPMSKWQRDRLVRLNQVIARAARFKKVRQATTAYEQIVSEGLAPSAQTFGALVNAAVRVGDLEQAHAWLSESAKHGVNPGVVAYTTLMKGLCESGRMSEAAQALQEMLKAGCRPNLRTANTMLRGYRRAGDVTASSQLLQQMESEWGLTPDATSCEYGVALLCQGLRVKAARQLLQRSKVSASGAGGADQGADDDQGRDGMQVSWEGAPSWPCAGPAAALLEAAPAAGETAAEQATASTRLFAEFKERELERRAELIAAHIQRRSKSSCKGSGTPRGCNLLPHMCRLLALPSAEDKAAAEPFAVSAGGLLEELRRSYGLAQLLRQVPEVSQRKEAEGALTAKLATVACSRDGGELHLSATFADAPGKALPLKVELCSGEGEWVCAQAAADVGQAHWASVEYRRDRVFRTFSRAFLKGVSENLCVVAGDAALFLRLLAPGSVAQVFVNFPEPPVRRGRGEEGESGGGEDEADTAESSAPHLLTADTLRLVHRALAGNGSLLVHSDNVTYLRQLAASLNSIGGFAGVSNPGAGAVPDEDHRAATKKKSHEGEEVSSAKSLRGGKQLKAVSVWRGRPGREAGVVEPLGCS</sequence>
<dbReference type="AlphaFoldDB" id="A0A813LWE1"/>
<gene>
    <name evidence="10" type="ORF">PGLA2088_LOCUS48469</name>
</gene>
<dbReference type="Proteomes" id="UP000626109">
    <property type="component" value="Unassembled WGS sequence"/>
</dbReference>
<feature type="repeat" description="PPR" evidence="8">
    <location>
        <begin position="221"/>
        <end position="255"/>
    </location>
</feature>
<evidence type="ECO:0000256" key="9">
    <source>
        <dbReference type="SAM" id="MobiDB-lite"/>
    </source>
</evidence>
<accession>A0A813LWE1</accession>
<dbReference type="NCBIfam" id="TIGR00756">
    <property type="entry name" value="PPR"/>
    <property type="match status" value="2"/>
</dbReference>
<dbReference type="EC" id="2.1.1.33" evidence="2"/>
<feature type="compositionally biased region" description="Acidic residues" evidence="9">
    <location>
        <begin position="602"/>
        <end position="613"/>
    </location>
</feature>
<keyword evidence="5" id="KW-0949">S-adenosyl-L-methionine</keyword>
<comment type="catalytic activity">
    <reaction evidence="1">
        <text>guanosine(46) in tRNA + S-adenosyl-L-methionine = N(7)-methylguanosine(46) in tRNA + S-adenosyl-L-homocysteine</text>
        <dbReference type="Rhea" id="RHEA:42708"/>
        <dbReference type="Rhea" id="RHEA-COMP:10188"/>
        <dbReference type="Rhea" id="RHEA-COMP:10189"/>
        <dbReference type="ChEBI" id="CHEBI:57856"/>
        <dbReference type="ChEBI" id="CHEBI:59789"/>
        <dbReference type="ChEBI" id="CHEBI:74269"/>
        <dbReference type="ChEBI" id="CHEBI:74480"/>
        <dbReference type="EC" id="2.1.1.33"/>
    </reaction>
</comment>
<dbReference type="Pfam" id="PF13041">
    <property type="entry name" value="PPR_2"/>
    <property type="match status" value="1"/>
</dbReference>
<comment type="caution">
    <text evidence="10">The sequence shown here is derived from an EMBL/GenBank/DDBJ whole genome shotgun (WGS) entry which is preliminary data.</text>
</comment>
<dbReference type="PANTHER" id="PTHR47447:SF17">
    <property type="entry name" value="OS12G0638900 PROTEIN"/>
    <property type="match status" value="1"/>
</dbReference>
<protein>
    <recommendedName>
        <fullName evidence="2">tRNA (guanine(46)-N(7))-methyltransferase</fullName>
        <ecNumber evidence="2">2.1.1.33</ecNumber>
    </recommendedName>
</protein>
<dbReference type="PROSITE" id="PS51625">
    <property type="entry name" value="SAM_MT_TRMB"/>
    <property type="match status" value="1"/>
</dbReference>
<feature type="region of interest" description="Disordered" evidence="9">
    <location>
        <begin position="671"/>
        <end position="701"/>
    </location>
</feature>
<dbReference type="EMBL" id="CAJNNW010036692">
    <property type="protein sequence ID" value="CAE8736774.1"/>
    <property type="molecule type" value="Genomic_DNA"/>
</dbReference>
<feature type="region of interest" description="Disordered" evidence="9">
    <location>
        <begin position="320"/>
        <end position="348"/>
    </location>
</feature>
<dbReference type="PROSITE" id="PS51375">
    <property type="entry name" value="PPR"/>
    <property type="match status" value="2"/>
</dbReference>
<reference evidence="10" key="1">
    <citation type="submission" date="2021-02" db="EMBL/GenBank/DDBJ databases">
        <authorList>
            <person name="Dougan E. K."/>
            <person name="Rhodes N."/>
            <person name="Thang M."/>
            <person name="Chan C."/>
        </authorList>
    </citation>
    <scope>NUCLEOTIDE SEQUENCE</scope>
</reference>
<evidence type="ECO:0000313" key="10">
    <source>
        <dbReference type="EMBL" id="CAE8736774.1"/>
    </source>
</evidence>
<dbReference type="InterPro" id="IPR011990">
    <property type="entry name" value="TPR-like_helical_dom_sf"/>
</dbReference>
<evidence type="ECO:0000256" key="6">
    <source>
        <dbReference type="ARBA" id="ARBA00022694"/>
    </source>
</evidence>
<keyword evidence="4" id="KW-0808">Transferase</keyword>
<name>A0A813LWE1_POLGL</name>
<evidence type="ECO:0000256" key="4">
    <source>
        <dbReference type="ARBA" id="ARBA00022679"/>
    </source>
</evidence>
<dbReference type="Pfam" id="PF02390">
    <property type="entry name" value="Methyltransf_4"/>
    <property type="match status" value="1"/>
</dbReference>
<evidence type="ECO:0000256" key="8">
    <source>
        <dbReference type="PROSITE-ProRule" id="PRU00708"/>
    </source>
</evidence>
<evidence type="ECO:0000256" key="1">
    <source>
        <dbReference type="ARBA" id="ARBA00000142"/>
    </source>
</evidence>
<evidence type="ECO:0000313" key="11">
    <source>
        <dbReference type="Proteomes" id="UP000626109"/>
    </source>
</evidence>
<evidence type="ECO:0000256" key="2">
    <source>
        <dbReference type="ARBA" id="ARBA00011977"/>
    </source>
</evidence>
<organism evidence="10 11">
    <name type="scientific">Polarella glacialis</name>
    <name type="common">Dinoflagellate</name>
    <dbReference type="NCBI Taxonomy" id="89957"/>
    <lineage>
        <taxon>Eukaryota</taxon>
        <taxon>Sar</taxon>
        <taxon>Alveolata</taxon>
        <taxon>Dinophyceae</taxon>
        <taxon>Suessiales</taxon>
        <taxon>Suessiaceae</taxon>
        <taxon>Polarella</taxon>
    </lineage>
</organism>
<dbReference type="PANTHER" id="PTHR47447">
    <property type="entry name" value="OS03G0856100 PROTEIN"/>
    <property type="match status" value="1"/>
</dbReference>
<feature type="region of interest" description="Disordered" evidence="9">
    <location>
        <begin position="592"/>
        <end position="617"/>
    </location>
</feature>
<dbReference type="GO" id="GO:0008176">
    <property type="term" value="F:tRNA (guanine(46)-N7)-methyltransferase activity"/>
    <property type="evidence" value="ECO:0007669"/>
    <property type="project" value="UniProtKB-EC"/>
</dbReference>
<dbReference type="InterPro" id="IPR003358">
    <property type="entry name" value="tRNA_(Gua-N-7)_MeTrfase_Trmb"/>
</dbReference>